<dbReference type="AlphaFoldDB" id="A0A7G2CK30"/>
<gene>
    <name evidence="3" type="ORF">ADEAN_000775500</name>
</gene>
<sequence length="267" mass="30705">MDGYDKATKPYTPMDTYNQEGTWIEEKRYNRSRPVEGRRGVLSGNWQEEQQLEQDLLQQERAVKEGTVDRTWKTDTVSLDVIRDKGNGHYTGAFNSSPYLTTDVRNPNERFLNTTNRQDFNANSSDVKQLRRPQAGVRSQQMLQQALQQAEEEQKQAEEMRQTRMRETMSKHDKGIGGNHSQLGALQEDRTTSVYKGTISNQAPYQDEPHTVNELRNDYLDDEPITLYTGNPQSGKTMTVHGKTPADPSGHTRFGKHTQFSERKYDL</sequence>
<dbReference type="OrthoDB" id="278588at2759"/>
<keyword evidence="4" id="KW-1185">Reference proteome</keyword>
<proteinExistence type="predicted"/>
<reference evidence="3 4" key="1">
    <citation type="submission" date="2020-08" db="EMBL/GenBank/DDBJ databases">
        <authorList>
            <person name="Newling K."/>
            <person name="Davey J."/>
            <person name="Forrester S."/>
        </authorList>
    </citation>
    <scope>NUCLEOTIDE SEQUENCE [LARGE SCALE GENOMIC DNA]</scope>
    <source>
        <strain evidence="4">Crithidia deanei Carvalho (ATCC PRA-265)</strain>
    </source>
</reference>
<dbReference type="VEuPathDB" id="TriTrypDB:ADEAN_000775500"/>
<protein>
    <submittedName>
        <fullName evidence="3">Uncharacterized protein</fullName>
    </submittedName>
</protein>
<evidence type="ECO:0000313" key="3">
    <source>
        <dbReference type="EMBL" id="CAD2220240.1"/>
    </source>
</evidence>
<evidence type="ECO:0000256" key="1">
    <source>
        <dbReference type="SAM" id="Coils"/>
    </source>
</evidence>
<name>A0A7G2CK30_9TRYP</name>
<organism evidence="3 4">
    <name type="scientific">Angomonas deanei</name>
    <dbReference type="NCBI Taxonomy" id="59799"/>
    <lineage>
        <taxon>Eukaryota</taxon>
        <taxon>Discoba</taxon>
        <taxon>Euglenozoa</taxon>
        <taxon>Kinetoplastea</taxon>
        <taxon>Metakinetoplastina</taxon>
        <taxon>Trypanosomatida</taxon>
        <taxon>Trypanosomatidae</taxon>
        <taxon>Strigomonadinae</taxon>
        <taxon>Angomonas</taxon>
    </lineage>
</organism>
<evidence type="ECO:0000313" key="4">
    <source>
        <dbReference type="Proteomes" id="UP000515908"/>
    </source>
</evidence>
<feature type="coiled-coil region" evidence="1">
    <location>
        <begin position="140"/>
        <end position="167"/>
    </location>
</feature>
<keyword evidence="1" id="KW-0175">Coiled coil</keyword>
<feature type="region of interest" description="Disordered" evidence="2">
    <location>
        <begin position="223"/>
        <end position="267"/>
    </location>
</feature>
<feature type="compositionally biased region" description="Polar residues" evidence="2">
    <location>
        <begin position="228"/>
        <end position="237"/>
    </location>
</feature>
<dbReference type="Proteomes" id="UP000515908">
    <property type="component" value="Chromosome 16"/>
</dbReference>
<accession>A0A7G2CK30</accession>
<dbReference type="EMBL" id="LR877160">
    <property type="protein sequence ID" value="CAD2220240.1"/>
    <property type="molecule type" value="Genomic_DNA"/>
</dbReference>
<evidence type="ECO:0000256" key="2">
    <source>
        <dbReference type="SAM" id="MobiDB-lite"/>
    </source>
</evidence>